<keyword evidence="1" id="KW-0472">Membrane</keyword>
<dbReference type="OrthoDB" id="1416888at2"/>
<dbReference type="STRING" id="1334022.SAMN04487907_101470"/>
<gene>
    <name evidence="2" type="ORF">SAMN04487907_101470</name>
</gene>
<dbReference type="EMBL" id="FOKV01000001">
    <property type="protein sequence ID" value="SFB75836.1"/>
    <property type="molecule type" value="Genomic_DNA"/>
</dbReference>
<dbReference type="RefSeq" id="WP_092539777.1">
    <property type="nucleotide sequence ID" value="NZ_FOKV01000001.1"/>
</dbReference>
<keyword evidence="1" id="KW-1133">Transmembrane helix</keyword>
<accession>A0A1I1DN23</accession>
<evidence type="ECO:0000313" key="2">
    <source>
        <dbReference type="EMBL" id="SFB75836.1"/>
    </source>
</evidence>
<dbReference type="AlphaFoldDB" id="A0A1I1DN23"/>
<feature type="transmembrane region" description="Helical" evidence="1">
    <location>
        <begin position="61"/>
        <end position="83"/>
    </location>
</feature>
<dbReference type="Proteomes" id="UP000199438">
    <property type="component" value="Unassembled WGS sequence"/>
</dbReference>
<protein>
    <submittedName>
        <fullName evidence="2">Uncharacterized protein</fullName>
    </submittedName>
</protein>
<feature type="transmembrane region" description="Helical" evidence="1">
    <location>
        <begin position="35"/>
        <end position="55"/>
    </location>
</feature>
<sequence length="224" mass="25657">MEKFIQISAKALAQLRSGFNYFLEEKVQANSTNSILFLLSIFVLFLLSFSLILGFPNIAQILIIIAVLAGIMLVILVGLAIYYESNRHLTKGHHNFKIEPINKSRIRFDLIQLDKASQKEFIRLMKGKRVNQRINFTMGNKSGDSANHKILFVLFDELLVGGIQDLAGERKQYFFDLLMESFLMNNAPLKASTLKTSFSAWKGDQEKINSRNQRKLIKQVLRKD</sequence>
<name>A0A1I1DN23_9FLAO</name>
<proteinExistence type="predicted"/>
<keyword evidence="3" id="KW-1185">Reference proteome</keyword>
<keyword evidence="1" id="KW-0812">Transmembrane</keyword>
<evidence type="ECO:0000256" key="1">
    <source>
        <dbReference type="SAM" id="Phobius"/>
    </source>
</evidence>
<reference evidence="3" key="1">
    <citation type="submission" date="2016-10" db="EMBL/GenBank/DDBJ databases">
        <authorList>
            <person name="Varghese N."/>
            <person name="Submissions S."/>
        </authorList>
    </citation>
    <scope>NUCLEOTIDE SEQUENCE [LARGE SCALE GENOMIC DNA]</scope>
    <source>
        <strain evidence="3">DSM 24499</strain>
    </source>
</reference>
<organism evidence="2 3">
    <name type="scientific">Zunongwangia mangrovi</name>
    <dbReference type="NCBI Taxonomy" id="1334022"/>
    <lineage>
        <taxon>Bacteria</taxon>
        <taxon>Pseudomonadati</taxon>
        <taxon>Bacteroidota</taxon>
        <taxon>Flavobacteriia</taxon>
        <taxon>Flavobacteriales</taxon>
        <taxon>Flavobacteriaceae</taxon>
        <taxon>Zunongwangia</taxon>
    </lineage>
</organism>
<evidence type="ECO:0000313" key="3">
    <source>
        <dbReference type="Proteomes" id="UP000199438"/>
    </source>
</evidence>